<proteinExistence type="predicted"/>
<dbReference type="EMBL" id="QVTE01000024">
    <property type="protein sequence ID" value="RFU69503.1"/>
    <property type="molecule type" value="Genomic_DNA"/>
</dbReference>
<sequence length="107" mass="12366">MSGIKYKVLFEDSLDHMEVETVLISPINNEVGIAVLSTLSINPTEKQVYVYSLIWNRTLNSYTIDKELQSFLFRDLSFAKEFIEHLPEMSAFELMFAMNSISISTKY</sequence>
<dbReference type="AlphaFoldDB" id="A0A372LPX0"/>
<evidence type="ECO:0000313" key="1">
    <source>
        <dbReference type="EMBL" id="RFU69503.1"/>
    </source>
</evidence>
<dbReference type="Proteomes" id="UP000264541">
    <property type="component" value="Unassembled WGS sequence"/>
</dbReference>
<accession>A0A372LPX0</accession>
<protein>
    <submittedName>
        <fullName evidence="1">Uncharacterized protein</fullName>
    </submittedName>
</protein>
<reference evidence="1 2" key="1">
    <citation type="submission" date="2018-08" db="EMBL/GenBank/DDBJ databases">
        <title>Bacillus chawlae sp. nov., Bacillus glennii sp. nov., and Bacillus saganii sp. nov. Isolated from the Vehicle Assembly Building at Kennedy Space Center where the Viking Spacecraft were Assembled.</title>
        <authorList>
            <person name="Seuylemezian A."/>
            <person name="Vaishampayan P."/>
        </authorList>
    </citation>
    <scope>NUCLEOTIDE SEQUENCE [LARGE SCALE GENOMIC DNA]</scope>
    <source>
        <strain evidence="1 2">V47-23a</strain>
    </source>
</reference>
<evidence type="ECO:0000313" key="2">
    <source>
        <dbReference type="Proteomes" id="UP000264541"/>
    </source>
</evidence>
<dbReference type="OrthoDB" id="2942982at2"/>
<organism evidence="1 2">
    <name type="scientific">Peribacillus saganii</name>
    <dbReference type="NCBI Taxonomy" id="2303992"/>
    <lineage>
        <taxon>Bacteria</taxon>
        <taxon>Bacillati</taxon>
        <taxon>Bacillota</taxon>
        <taxon>Bacilli</taxon>
        <taxon>Bacillales</taxon>
        <taxon>Bacillaceae</taxon>
        <taxon>Peribacillus</taxon>
    </lineage>
</organism>
<dbReference type="RefSeq" id="WP_117326427.1">
    <property type="nucleotide sequence ID" value="NZ_QVTE01000024.1"/>
</dbReference>
<keyword evidence="2" id="KW-1185">Reference proteome</keyword>
<comment type="caution">
    <text evidence="1">The sequence shown here is derived from an EMBL/GenBank/DDBJ whole genome shotgun (WGS) entry which is preliminary data.</text>
</comment>
<name>A0A372LPX0_9BACI</name>
<gene>
    <name evidence="1" type="ORF">D0469_09055</name>
</gene>